<evidence type="ECO:0008006" key="3">
    <source>
        <dbReference type="Google" id="ProtNLM"/>
    </source>
</evidence>
<dbReference type="HOGENOM" id="CLU_1251766_0_0_1"/>
<gene>
    <name evidence="1" type="ORF">DAPPUDRAFT_344647</name>
</gene>
<dbReference type="Proteomes" id="UP000000305">
    <property type="component" value="Unassembled WGS sequence"/>
</dbReference>
<accession>E9I706</accession>
<sequence>MEAFSERGLNFVTELKSKRKVRNGSGYNVPYKDLSEHFRKPHGEVYAKPLASKRGKGRPCLRFTETKVVQLKSYKSPIRVVALYNKRSSRRAFGYFASTDRTMPGATVWKFCRARWAIEVMFRDLKQNLSFGTLPCGGENASDLAVAMPFAIITSLRLRPEIWQVEAGLTIGSSISIVKDRALSRSIDLLGFECSVILRNRVRARRDAARSGRKPVDQAAA</sequence>
<dbReference type="SUPFAM" id="SSF53098">
    <property type="entry name" value="Ribonuclease H-like"/>
    <property type="match status" value="1"/>
</dbReference>
<proteinExistence type="predicted"/>
<protein>
    <recommendedName>
        <fullName evidence="3">Transposase IS4-like domain-containing protein</fullName>
    </recommendedName>
</protein>
<dbReference type="EMBL" id="GL736847">
    <property type="protein sequence ID" value="EFX60224.1"/>
    <property type="molecule type" value="Genomic_DNA"/>
</dbReference>
<keyword evidence="2" id="KW-1185">Reference proteome</keyword>
<evidence type="ECO:0000313" key="1">
    <source>
        <dbReference type="EMBL" id="EFX60224.1"/>
    </source>
</evidence>
<evidence type="ECO:0000313" key="2">
    <source>
        <dbReference type="Proteomes" id="UP000000305"/>
    </source>
</evidence>
<dbReference type="AlphaFoldDB" id="E9I706"/>
<organism evidence="1 2">
    <name type="scientific">Daphnia pulex</name>
    <name type="common">Water flea</name>
    <dbReference type="NCBI Taxonomy" id="6669"/>
    <lineage>
        <taxon>Eukaryota</taxon>
        <taxon>Metazoa</taxon>
        <taxon>Ecdysozoa</taxon>
        <taxon>Arthropoda</taxon>
        <taxon>Crustacea</taxon>
        <taxon>Branchiopoda</taxon>
        <taxon>Diplostraca</taxon>
        <taxon>Cladocera</taxon>
        <taxon>Anomopoda</taxon>
        <taxon>Daphniidae</taxon>
        <taxon>Daphnia</taxon>
    </lineage>
</organism>
<reference evidence="1 2" key="1">
    <citation type="journal article" date="2011" name="Science">
        <title>The ecoresponsive genome of Daphnia pulex.</title>
        <authorList>
            <person name="Colbourne J.K."/>
            <person name="Pfrender M.E."/>
            <person name="Gilbert D."/>
            <person name="Thomas W.K."/>
            <person name="Tucker A."/>
            <person name="Oakley T.H."/>
            <person name="Tokishita S."/>
            <person name="Aerts A."/>
            <person name="Arnold G.J."/>
            <person name="Basu M.K."/>
            <person name="Bauer D.J."/>
            <person name="Caceres C.E."/>
            <person name="Carmel L."/>
            <person name="Casola C."/>
            <person name="Choi J.H."/>
            <person name="Detter J.C."/>
            <person name="Dong Q."/>
            <person name="Dusheyko S."/>
            <person name="Eads B.D."/>
            <person name="Frohlich T."/>
            <person name="Geiler-Samerotte K.A."/>
            <person name="Gerlach D."/>
            <person name="Hatcher P."/>
            <person name="Jogdeo S."/>
            <person name="Krijgsveld J."/>
            <person name="Kriventseva E.V."/>
            <person name="Kultz D."/>
            <person name="Laforsch C."/>
            <person name="Lindquist E."/>
            <person name="Lopez J."/>
            <person name="Manak J.R."/>
            <person name="Muller J."/>
            <person name="Pangilinan J."/>
            <person name="Patwardhan R.P."/>
            <person name="Pitluck S."/>
            <person name="Pritham E.J."/>
            <person name="Rechtsteiner A."/>
            <person name="Rho M."/>
            <person name="Rogozin I.B."/>
            <person name="Sakarya O."/>
            <person name="Salamov A."/>
            <person name="Schaack S."/>
            <person name="Shapiro H."/>
            <person name="Shiga Y."/>
            <person name="Skalitzky C."/>
            <person name="Smith Z."/>
            <person name="Souvorov A."/>
            <person name="Sung W."/>
            <person name="Tang Z."/>
            <person name="Tsuchiya D."/>
            <person name="Tu H."/>
            <person name="Vos H."/>
            <person name="Wang M."/>
            <person name="Wolf Y.I."/>
            <person name="Yamagata H."/>
            <person name="Yamada T."/>
            <person name="Ye Y."/>
            <person name="Shaw J.R."/>
            <person name="Andrews J."/>
            <person name="Crease T.J."/>
            <person name="Tang H."/>
            <person name="Lucas S.M."/>
            <person name="Robertson H.M."/>
            <person name="Bork P."/>
            <person name="Koonin E.V."/>
            <person name="Zdobnov E.M."/>
            <person name="Grigoriev I.V."/>
            <person name="Lynch M."/>
            <person name="Boore J.L."/>
        </authorList>
    </citation>
    <scope>NUCLEOTIDE SEQUENCE [LARGE SCALE GENOMIC DNA]</scope>
</reference>
<name>E9I706_DAPPU</name>
<dbReference type="KEGG" id="dpx:DAPPUDRAFT_344647"/>
<dbReference type="InParanoid" id="E9I706"/>
<dbReference type="InterPro" id="IPR012337">
    <property type="entry name" value="RNaseH-like_sf"/>
</dbReference>